<proteinExistence type="predicted"/>
<dbReference type="GO" id="GO:0004673">
    <property type="term" value="F:protein histidine kinase activity"/>
    <property type="evidence" value="ECO:0007669"/>
    <property type="project" value="UniProtKB-EC"/>
</dbReference>
<keyword evidence="8" id="KW-1133">Transmembrane helix</keyword>
<dbReference type="Proteomes" id="UP000681075">
    <property type="component" value="Unassembled WGS sequence"/>
</dbReference>
<evidence type="ECO:0000256" key="8">
    <source>
        <dbReference type="SAM" id="Phobius"/>
    </source>
</evidence>
<dbReference type="InterPro" id="IPR011495">
    <property type="entry name" value="Sig_transdc_His_kin_sub2_dim/P"/>
</dbReference>
<dbReference type="Pfam" id="PF22588">
    <property type="entry name" value="dCache_1_like"/>
    <property type="match status" value="1"/>
</dbReference>
<organism evidence="10 11">
    <name type="scientific">Roseiterribacter gracilis</name>
    <dbReference type="NCBI Taxonomy" id="2812848"/>
    <lineage>
        <taxon>Bacteria</taxon>
        <taxon>Pseudomonadati</taxon>
        <taxon>Pseudomonadota</taxon>
        <taxon>Alphaproteobacteria</taxon>
        <taxon>Rhodospirillales</taxon>
        <taxon>Roseiterribacteraceae</taxon>
        <taxon>Roseiterribacter</taxon>
    </lineage>
</organism>
<evidence type="ECO:0000256" key="5">
    <source>
        <dbReference type="ARBA" id="ARBA00022741"/>
    </source>
</evidence>
<keyword evidence="11" id="KW-1185">Reference proteome</keyword>
<name>A0A8S8XH29_9PROT</name>
<dbReference type="EC" id="2.7.13.3" evidence="2"/>
<comment type="catalytic activity">
    <reaction evidence="1">
        <text>ATP + protein L-histidine = ADP + protein N-phospho-L-histidine.</text>
        <dbReference type="EC" id="2.7.13.3"/>
    </reaction>
</comment>
<evidence type="ECO:0000313" key="10">
    <source>
        <dbReference type="EMBL" id="GIL40455.1"/>
    </source>
</evidence>
<dbReference type="Gene3D" id="3.30.565.10">
    <property type="entry name" value="Histidine kinase-like ATPase, C-terminal domain"/>
    <property type="match status" value="1"/>
</dbReference>
<evidence type="ECO:0000256" key="7">
    <source>
        <dbReference type="ARBA" id="ARBA00022840"/>
    </source>
</evidence>
<evidence type="ECO:0000313" key="11">
    <source>
        <dbReference type="Proteomes" id="UP000681075"/>
    </source>
</evidence>
<dbReference type="InterPro" id="IPR003594">
    <property type="entry name" value="HATPase_dom"/>
</dbReference>
<keyword evidence="7" id="KW-0067">ATP-binding</keyword>
<dbReference type="SUPFAM" id="SSF55874">
    <property type="entry name" value="ATPase domain of HSP90 chaperone/DNA topoisomerase II/histidine kinase"/>
    <property type="match status" value="1"/>
</dbReference>
<dbReference type="CDD" id="cd12915">
    <property type="entry name" value="PDC2_DGC_like"/>
    <property type="match status" value="1"/>
</dbReference>
<feature type="transmembrane region" description="Helical" evidence="8">
    <location>
        <begin position="21"/>
        <end position="39"/>
    </location>
</feature>
<dbReference type="GO" id="GO:0005524">
    <property type="term" value="F:ATP binding"/>
    <property type="evidence" value="ECO:0007669"/>
    <property type="project" value="UniProtKB-KW"/>
</dbReference>
<dbReference type="AlphaFoldDB" id="A0A8S8XH29"/>
<evidence type="ECO:0000256" key="3">
    <source>
        <dbReference type="ARBA" id="ARBA00022553"/>
    </source>
</evidence>
<dbReference type="Pfam" id="PF13581">
    <property type="entry name" value="HATPase_c_2"/>
    <property type="match status" value="1"/>
</dbReference>
<dbReference type="PANTHER" id="PTHR41523:SF8">
    <property type="entry name" value="ETHYLENE RESPONSE SENSOR PROTEIN"/>
    <property type="match status" value="1"/>
</dbReference>
<feature type="transmembrane region" description="Helical" evidence="8">
    <location>
        <begin position="287"/>
        <end position="307"/>
    </location>
</feature>
<keyword evidence="4" id="KW-0808">Transferase</keyword>
<evidence type="ECO:0000256" key="6">
    <source>
        <dbReference type="ARBA" id="ARBA00022777"/>
    </source>
</evidence>
<keyword evidence="3" id="KW-0597">Phosphoprotein</keyword>
<sequence length="546" mass="58886">MARRSHTLQPGQPGAIHTIDLLVLACVLLPLALFLLAAIETRTRLLRDAERDADRLVELLHEHAQKVFETESLVMEQAETRVADLDSGRGDLASVQDFFAQTAQRLPQIDAILVLDNAGRVRIASDPALHASTDFARITAAAAAAAAPGTIVVTPPGPALTAEGPPVYALARRDPARGTTTVLTAAPTYFTAFWNVLMPRDGSATLFLADGVVLARAPQTGDFTGAEQASSGFRRFAVGARGVYRATSAIDGVDRTYAFRRADPWPIFLVAGIADSTVERAWLRACVGYGALALLSSTALMTIALNIRRRARIDAEFRADLERAVASRTVELARGLDEKELLVREIHHRVKNNMQTIMSLLAIQGAAVGGPLQAQFRAAAQRIETMASLHKQLYQQDEIEGVEFGPYLERLVRSQVTLAGAEDRIAVRVEAQKVRFALDLGTPLALIANEALSNALKHAFPDQRHGAVFVRLEVHGLRVTLTIEDDGVGSPATTDDSADTGQGLGMRLVRSFARSLRADVQVVDLAPGTRLVIAFNAPETSVREVA</sequence>
<keyword evidence="6" id="KW-0418">Kinase</keyword>
<dbReference type="EMBL" id="BOPV01000001">
    <property type="protein sequence ID" value="GIL40455.1"/>
    <property type="molecule type" value="Genomic_DNA"/>
</dbReference>
<dbReference type="RefSeq" id="WP_420243554.1">
    <property type="nucleotide sequence ID" value="NZ_BOPV01000001.1"/>
</dbReference>
<dbReference type="InterPro" id="IPR054327">
    <property type="entry name" value="His-kinase-like_sensor"/>
</dbReference>
<keyword evidence="8" id="KW-0472">Membrane</keyword>
<evidence type="ECO:0000259" key="9">
    <source>
        <dbReference type="PROSITE" id="PS50109"/>
    </source>
</evidence>
<dbReference type="InterPro" id="IPR036890">
    <property type="entry name" value="HATPase_C_sf"/>
</dbReference>
<keyword evidence="5" id="KW-0547">Nucleotide-binding</keyword>
<protein>
    <recommendedName>
        <fullName evidence="2">histidine kinase</fullName>
        <ecNumber evidence="2">2.7.13.3</ecNumber>
    </recommendedName>
</protein>
<dbReference type="InterPro" id="IPR005467">
    <property type="entry name" value="His_kinase_dom"/>
</dbReference>
<dbReference type="SMART" id="SM00387">
    <property type="entry name" value="HATPase_c"/>
    <property type="match status" value="1"/>
</dbReference>
<dbReference type="PANTHER" id="PTHR41523">
    <property type="entry name" value="TWO-COMPONENT SYSTEM SENSOR PROTEIN"/>
    <property type="match status" value="1"/>
</dbReference>
<dbReference type="Gene3D" id="3.30.450.20">
    <property type="entry name" value="PAS domain"/>
    <property type="match status" value="3"/>
</dbReference>
<gene>
    <name evidence="10" type="ORF">TMPK1_26920</name>
</gene>
<accession>A0A8S8XH29</accession>
<reference evidence="10" key="1">
    <citation type="submission" date="2021-02" db="EMBL/GenBank/DDBJ databases">
        <title>Genome sequence of Rhodospirillales sp. strain TMPK1 isolated from soil.</title>
        <authorList>
            <person name="Nakai R."/>
            <person name="Kusada H."/>
            <person name="Tamaki H."/>
        </authorList>
    </citation>
    <scope>NUCLEOTIDE SEQUENCE</scope>
    <source>
        <strain evidence="10">TMPK1</strain>
    </source>
</reference>
<keyword evidence="8" id="KW-0812">Transmembrane</keyword>
<comment type="caution">
    <text evidence="10">The sequence shown here is derived from an EMBL/GenBank/DDBJ whole genome shotgun (WGS) entry which is preliminary data.</text>
</comment>
<evidence type="ECO:0000256" key="1">
    <source>
        <dbReference type="ARBA" id="ARBA00000085"/>
    </source>
</evidence>
<evidence type="ECO:0000256" key="2">
    <source>
        <dbReference type="ARBA" id="ARBA00012438"/>
    </source>
</evidence>
<dbReference type="PROSITE" id="PS50109">
    <property type="entry name" value="HIS_KIN"/>
    <property type="match status" value="1"/>
</dbReference>
<evidence type="ECO:0000256" key="4">
    <source>
        <dbReference type="ARBA" id="ARBA00022679"/>
    </source>
</evidence>
<dbReference type="Pfam" id="PF07568">
    <property type="entry name" value="HisKA_2"/>
    <property type="match status" value="1"/>
</dbReference>
<feature type="domain" description="Histidine kinase" evidence="9">
    <location>
        <begin position="345"/>
        <end position="539"/>
    </location>
</feature>